<dbReference type="Gene3D" id="1.20.1250.20">
    <property type="entry name" value="MFS general substrate transporter like domains"/>
    <property type="match status" value="1"/>
</dbReference>
<evidence type="ECO:0000256" key="1">
    <source>
        <dbReference type="ARBA" id="ARBA00004141"/>
    </source>
</evidence>
<gene>
    <name evidence="7" type="ORF">CSSPJE1EN2_LOCUS23967</name>
</gene>
<evidence type="ECO:0000313" key="8">
    <source>
        <dbReference type="Proteomes" id="UP001497522"/>
    </source>
</evidence>
<keyword evidence="3 6" id="KW-0812">Transmembrane</keyword>
<comment type="subcellular location">
    <subcellularLocation>
        <location evidence="1">Membrane</location>
        <topology evidence="1">Multi-pass membrane protein</topology>
    </subcellularLocation>
</comment>
<dbReference type="Proteomes" id="UP001497522">
    <property type="component" value="Chromosome 9"/>
</dbReference>
<evidence type="ECO:0000256" key="4">
    <source>
        <dbReference type="ARBA" id="ARBA00022989"/>
    </source>
</evidence>
<evidence type="ECO:0000256" key="2">
    <source>
        <dbReference type="ARBA" id="ARBA00022448"/>
    </source>
</evidence>
<organism evidence="7 8">
    <name type="scientific">Sphagnum jensenii</name>
    <dbReference type="NCBI Taxonomy" id="128206"/>
    <lineage>
        <taxon>Eukaryota</taxon>
        <taxon>Viridiplantae</taxon>
        <taxon>Streptophyta</taxon>
        <taxon>Embryophyta</taxon>
        <taxon>Bryophyta</taxon>
        <taxon>Sphagnophytina</taxon>
        <taxon>Sphagnopsida</taxon>
        <taxon>Sphagnales</taxon>
        <taxon>Sphagnaceae</taxon>
        <taxon>Sphagnum</taxon>
    </lineage>
</organism>
<sequence>MIMNVGSAFMVVRVATAVSWGIAADKYGRKPILLISLISVFVMIYGFVNSHAWLILMVQAYASEISNARHQALGVSIVQSPVSYFAY</sequence>
<reference evidence="7" key="1">
    <citation type="submission" date="2024-03" db="EMBL/GenBank/DDBJ databases">
        <authorList>
            <consortium name="ELIXIR-Norway"/>
            <consortium name="Elixir Norway"/>
        </authorList>
    </citation>
    <scope>NUCLEOTIDE SEQUENCE</scope>
</reference>
<dbReference type="SUPFAM" id="SSF103473">
    <property type="entry name" value="MFS general substrate transporter"/>
    <property type="match status" value="1"/>
</dbReference>
<evidence type="ECO:0000256" key="5">
    <source>
        <dbReference type="ARBA" id="ARBA00023136"/>
    </source>
</evidence>
<dbReference type="PANTHER" id="PTHR23504">
    <property type="entry name" value="MAJOR FACILITATOR SUPERFAMILY DOMAIN-CONTAINING PROTEIN 10"/>
    <property type="match status" value="1"/>
</dbReference>
<keyword evidence="8" id="KW-1185">Reference proteome</keyword>
<keyword evidence="4 6" id="KW-1133">Transmembrane helix</keyword>
<evidence type="ECO:0008006" key="9">
    <source>
        <dbReference type="Google" id="ProtNLM"/>
    </source>
</evidence>
<proteinExistence type="predicted"/>
<keyword evidence="2" id="KW-0813">Transport</keyword>
<evidence type="ECO:0000256" key="3">
    <source>
        <dbReference type="ARBA" id="ARBA00022692"/>
    </source>
</evidence>
<feature type="transmembrane region" description="Helical" evidence="6">
    <location>
        <begin position="33"/>
        <end position="56"/>
    </location>
</feature>
<protein>
    <recommendedName>
        <fullName evidence="9">Major facilitator superfamily (MFS) profile domain-containing protein</fullName>
    </recommendedName>
</protein>
<evidence type="ECO:0000313" key="7">
    <source>
        <dbReference type="EMBL" id="CAK9882716.1"/>
    </source>
</evidence>
<dbReference type="InterPro" id="IPR036259">
    <property type="entry name" value="MFS_trans_sf"/>
</dbReference>
<name>A0ABP1C1N8_9BRYO</name>
<accession>A0ABP1C1N8</accession>
<dbReference type="EMBL" id="OZ023710">
    <property type="protein sequence ID" value="CAK9882716.1"/>
    <property type="molecule type" value="Genomic_DNA"/>
</dbReference>
<keyword evidence="5 6" id="KW-0472">Membrane</keyword>
<dbReference type="PANTHER" id="PTHR23504:SF15">
    <property type="entry name" value="MAJOR FACILITATOR SUPERFAMILY (MFS) PROFILE DOMAIN-CONTAINING PROTEIN"/>
    <property type="match status" value="1"/>
</dbReference>
<evidence type="ECO:0000256" key="6">
    <source>
        <dbReference type="SAM" id="Phobius"/>
    </source>
</evidence>